<organism evidence="7 8">
    <name type="scientific">Gibberella moniliformis (strain M3125 / FGSC 7600)</name>
    <name type="common">Maize ear and stalk rot fungus</name>
    <name type="synonym">Fusarium verticillioides</name>
    <dbReference type="NCBI Taxonomy" id="334819"/>
    <lineage>
        <taxon>Eukaryota</taxon>
        <taxon>Fungi</taxon>
        <taxon>Dikarya</taxon>
        <taxon>Ascomycota</taxon>
        <taxon>Pezizomycotina</taxon>
        <taxon>Sordariomycetes</taxon>
        <taxon>Hypocreomycetidae</taxon>
        <taxon>Hypocreales</taxon>
        <taxon>Nectriaceae</taxon>
        <taxon>Fusarium</taxon>
        <taxon>Fusarium fujikuroi species complex</taxon>
    </lineage>
</organism>
<evidence type="ECO:0000256" key="5">
    <source>
        <dbReference type="ARBA" id="ARBA00023242"/>
    </source>
</evidence>
<keyword evidence="1" id="KW-0479">Metal-binding</keyword>
<proteinExistence type="predicted"/>
<protein>
    <submittedName>
        <fullName evidence="7">Uncharacterized protein</fullName>
    </submittedName>
</protein>
<dbReference type="KEGG" id="fvr:FVEG_09870"/>
<evidence type="ECO:0000256" key="4">
    <source>
        <dbReference type="ARBA" id="ARBA00023163"/>
    </source>
</evidence>
<evidence type="ECO:0000256" key="3">
    <source>
        <dbReference type="ARBA" id="ARBA00023015"/>
    </source>
</evidence>
<dbReference type="EMBL" id="DS022254">
    <property type="protein sequence ID" value="EWG50735.1"/>
    <property type="molecule type" value="Genomic_DNA"/>
</dbReference>
<feature type="compositionally biased region" description="Polar residues" evidence="6">
    <location>
        <begin position="1"/>
        <end position="29"/>
    </location>
</feature>
<dbReference type="GeneID" id="30067504"/>
<dbReference type="VEuPathDB" id="FungiDB:FVEG_09870"/>
<feature type="compositionally biased region" description="Polar residues" evidence="6">
    <location>
        <begin position="674"/>
        <end position="691"/>
    </location>
</feature>
<accession>W7MST0</accession>
<keyword evidence="3" id="KW-0805">Transcription regulation</keyword>
<dbReference type="GO" id="GO:0006351">
    <property type="term" value="P:DNA-templated transcription"/>
    <property type="evidence" value="ECO:0007669"/>
    <property type="project" value="InterPro"/>
</dbReference>
<dbReference type="Proteomes" id="UP000009096">
    <property type="component" value="Chromosome 1"/>
</dbReference>
<evidence type="ECO:0000256" key="6">
    <source>
        <dbReference type="SAM" id="MobiDB-lite"/>
    </source>
</evidence>
<dbReference type="EMBL" id="CM000578">
    <property type="protein sequence ID" value="EWG50735.1"/>
    <property type="molecule type" value="Genomic_DNA"/>
</dbReference>
<dbReference type="GO" id="GO:0003677">
    <property type="term" value="F:DNA binding"/>
    <property type="evidence" value="ECO:0007669"/>
    <property type="project" value="InterPro"/>
</dbReference>
<keyword evidence="4" id="KW-0804">Transcription</keyword>
<keyword evidence="8" id="KW-1185">Reference proteome</keyword>
<dbReference type="GO" id="GO:0008270">
    <property type="term" value="F:zinc ion binding"/>
    <property type="evidence" value="ECO:0007669"/>
    <property type="project" value="InterPro"/>
</dbReference>
<name>W7MST0_GIBM7</name>
<dbReference type="AlphaFoldDB" id="W7MST0"/>
<feature type="region of interest" description="Disordered" evidence="6">
    <location>
        <begin position="1"/>
        <end position="37"/>
    </location>
</feature>
<keyword evidence="2" id="KW-0862">Zinc</keyword>
<keyword evidence="5" id="KW-0539">Nucleus</keyword>
<evidence type="ECO:0000313" key="8">
    <source>
        <dbReference type="Proteomes" id="UP000009096"/>
    </source>
</evidence>
<dbReference type="eggNOG" id="KOG1721">
    <property type="taxonomic scope" value="Eukaryota"/>
</dbReference>
<reference evidence="7 8" key="1">
    <citation type="journal article" date="2010" name="Nature">
        <title>Comparative genomics reveals mobile pathogenicity chromosomes in Fusarium.</title>
        <authorList>
            <person name="Ma L.J."/>
            <person name="van der Does H.C."/>
            <person name="Borkovich K.A."/>
            <person name="Coleman J.J."/>
            <person name="Daboussi M.J."/>
            <person name="Di Pietro A."/>
            <person name="Dufresne M."/>
            <person name="Freitag M."/>
            <person name="Grabherr M."/>
            <person name="Henrissat B."/>
            <person name="Houterman P.M."/>
            <person name="Kang S."/>
            <person name="Shim W.B."/>
            <person name="Woloshuk C."/>
            <person name="Xie X."/>
            <person name="Xu J.R."/>
            <person name="Antoniw J."/>
            <person name="Baker S.E."/>
            <person name="Bluhm B.H."/>
            <person name="Breakspear A."/>
            <person name="Brown D.W."/>
            <person name="Butchko R.A."/>
            <person name="Chapman S."/>
            <person name="Coulson R."/>
            <person name="Coutinho P.M."/>
            <person name="Danchin E.G."/>
            <person name="Diener A."/>
            <person name="Gale L.R."/>
            <person name="Gardiner D.M."/>
            <person name="Goff S."/>
            <person name="Hammond-Kosack K.E."/>
            <person name="Hilburn K."/>
            <person name="Hua-Van A."/>
            <person name="Jonkers W."/>
            <person name="Kazan K."/>
            <person name="Kodira C.D."/>
            <person name="Koehrsen M."/>
            <person name="Kumar L."/>
            <person name="Lee Y.H."/>
            <person name="Li L."/>
            <person name="Manners J.M."/>
            <person name="Miranda-Saavedra D."/>
            <person name="Mukherjee M."/>
            <person name="Park G."/>
            <person name="Park J."/>
            <person name="Park S.Y."/>
            <person name="Proctor R.H."/>
            <person name="Regev A."/>
            <person name="Ruiz-Roldan M.C."/>
            <person name="Sain D."/>
            <person name="Sakthikumar S."/>
            <person name="Sykes S."/>
            <person name="Schwartz D.C."/>
            <person name="Turgeon B.G."/>
            <person name="Wapinski I."/>
            <person name="Yoder O."/>
            <person name="Young S."/>
            <person name="Zeng Q."/>
            <person name="Zhou S."/>
            <person name="Galagan J."/>
            <person name="Cuomo C.A."/>
            <person name="Kistler H.C."/>
            <person name="Rep M."/>
        </authorList>
    </citation>
    <scope>NUCLEOTIDE SEQUENCE [LARGE SCALE GENOMIC DNA]</scope>
    <source>
        <strain evidence="8">M3125 / FGSC 7600</strain>
    </source>
</reference>
<sequence>MTPVIQAQTDTIQSDQITSNDGQSWSANSHQRREPEGLTSSLDDILDTYSLPINWLPFDDVPQSSSFLHSINDTPRLVSGVDDASTTAPRSLETQASFTNLPEIHEQSLQQDHVSALIASMASNNERKAQSSEISDDPSLPCIKATHYSDGAGFRESRAERYMRQRRAAYGEDHGPSPDQHVQISWISDLDARVTTARQRNEASSDIPGSIFEQLMSRLDSHATSSHTLSDFAAHKERLLAKSTFQLFISLYFEHFHPVNPFIDRSHLSIPLWGWSLCLATAVVGSKYFGSEEVSRFGDCLCCILHELMASEARILASVGLCQSRQPELLRCGYNALAMAGHACLRLRLLSEDDNIGSYQDDQSLEQKWITWRFRETRRRTGLFIWLASCYFSLASEHHPCLFPDQPQLRLPCREELWAAKSPQAWFKAKSTGGNVDSISFSAEEASRLTVPEVTLELWRDLKSQHSTNSFATIVIIHMLVHRRWNAKEYLADALRDMPQTKQSNMHVPEGKYLGSVPEYIKWRNQCCDCLDVLHWEALSLSARAEGLEDPVLLHLHLARLSLLAPVRDLFALADQSTLSGMTHMTPGSLYHHDTSSLEPRKMIKIWATQDRYKARLAVIHAGAVLWHVRRYSSDLIIEPFALFLASLVLWAYGQTSNIRKRYESACTMAQSPLSANEDSMSPSTTTQGSLGSHAIGDSMSTRRRMPRAMQLDRPMDDELVQYFIRSGEDLCLPLEGVDDLCAAEGPLQVLQEVSSLLMEQHKPWGVSKTYARLLQDLQVPQW</sequence>
<dbReference type="RefSeq" id="XP_018756926.1">
    <property type="nucleotide sequence ID" value="XM_018898949.1"/>
</dbReference>
<evidence type="ECO:0000256" key="2">
    <source>
        <dbReference type="ARBA" id="ARBA00022833"/>
    </source>
</evidence>
<evidence type="ECO:0000256" key="1">
    <source>
        <dbReference type="ARBA" id="ARBA00022723"/>
    </source>
</evidence>
<gene>
    <name evidence="7" type="ORF">FVEG_09870</name>
</gene>
<feature type="region of interest" description="Disordered" evidence="6">
    <location>
        <begin position="674"/>
        <end position="698"/>
    </location>
</feature>
<dbReference type="OrthoDB" id="10018191at2759"/>
<dbReference type="PANTHER" id="PTHR47660:SF7">
    <property type="entry name" value="TRANSCRIPTION FACTOR WITH C2H2 AND ZN(2)-CYS(6) DNA BINDING DOMAIN (EUROFUNG)"/>
    <property type="match status" value="1"/>
</dbReference>
<evidence type="ECO:0000313" key="7">
    <source>
        <dbReference type="EMBL" id="EWG50735.1"/>
    </source>
</evidence>
<dbReference type="PANTHER" id="PTHR47660">
    <property type="entry name" value="TRANSCRIPTION FACTOR WITH C2H2 AND ZN(2)-CYS(6) DNA BINDING DOMAIN (EUROFUNG)-RELATED-RELATED"/>
    <property type="match status" value="1"/>
</dbReference>